<evidence type="ECO:0000313" key="2">
    <source>
        <dbReference type="Proteomes" id="UP001139646"/>
    </source>
</evidence>
<evidence type="ECO:0000313" key="1">
    <source>
        <dbReference type="EMBL" id="MCI2283549.1"/>
    </source>
</evidence>
<gene>
    <name evidence="1" type="ORF">L3081_09295</name>
</gene>
<name>A0ABS9X011_9GAMM</name>
<dbReference type="EMBL" id="JAKKSL010000001">
    <property type="protein sequence ID" value="MCI2283549.1"/>
    <property type="molecule type" value="Genomic_DNA"/>
</dbReference>
<reference evidence="1" key="1">
    <citation type="submission" date="2022-01" db="EMBL/GenBank/DDBJ databases">
        <title>Colwellia maritima, isolated from seawater.</title>
        <authorList>
            <person name="Kristyanto S."/>
            <person name="Jung J."/>
            <person name="Jeon C.O."/>
        </authorList>
    </citation>
    <scope>NUCLEOTIDE SEQUENCE</scope>
    <source>
        <strain evidence="1">MSW7</strain>
    </source>
</reference>
<comment type="caution">
    <text evidence="1">The sequence shown here is derived from an EMBL/GenBank/DDBJ whole genome shotgun (WGS) entry which is preliminary data.</text>
</comment>
<keyword evidence="2" id="KW-1185">Reference proteome</keyword>
<sequence length="75" mass="7733">MPAIGAISVRMKAYAEVTLLESYAYATFIKQLADMLHSATESAPVPSILGGAFSNSVPTNIAAMPVAASIANCSE</sequence>
<organism evidence="1 2">
    <name type="scientific">Colwellia maritima</name>
    <dbReference type="NCBI Taxonomy" id="2912588"/>
    <lineage>
        <taxon>Bacteria</taxon>
        <taxon>Pseudomonadati</taxon>
        <taxon>Pseudomonadota</taxon>
        <taxon>Gammaproteobacteria</taxon>
        <taxon>Alteromonadales</taxon>
        <taxon>Colwelliaceae</taxon>
        <taxon>Colwellia</taxon>
    </lineage>
</organism>
<accession>A0ABS9X011</accession>
<dbReference type="RefSeq" id="WP_242285735.1">
    <property type="nucleotide sequence ID" value="NZ_JAKKSL010000001.1"/>
</dbReference>
<proteinExistence type="predicted"/>
<dbReference type="Proteomes" id="UP001139646">
    <property type="component" value="Unassembled WGS sequence"/>
</dbReference>
<protein>
    <submittedName>
        <fullName evidence="1">Uncharacterized protein</fullName>
    </submittedName>
</protein>